<evidence type="ECO:0000256" key="2">
    <source>
        <dbReference type="ARBA" id="ARBA00023002"/>
    </source>
</evidence>
<dbReference type="Gene3D" id="3.40.50.720">
    <property type="entry name" value="NAD(P)-binding Rossmann-like Domain"/>
    <property type="match status" value="1"/>
</dbReference>
<dbReference type="GO" id="GO:0016491">
    <property type="term" value="F:oxidoreductase activity"/>
    <property type="evidence" value="ECO:0007669"/>
    <property type="project" value="UniProtKB-KW"/>
</dbReference>
<dbReference type="OrthoDB" id="9815825at2"/>
<keyword evidence="6" id="KW-1185">Reference proteome</keyword>
<dbReference type="PANTHER" id="PTHR22604">
    <property type="entry name" value="OXIDOREDUCTASES"/>
    <property type="match status" value="1"/>
</dbReference>
<protein>
    <submittedName>
        <fullName evidence="5">Putative dehydrogenase</fullName>
    </submittedName>
</protein>
<accession>A0A2T1A2Z0</accession>
<feature type="domain" description="GFO/IDH/MocA-like oxidoreductase" evidence="4">
    <location>
        <begin position="133"/>
        <end position="247"/>
    </location>
</feature>
<evidence type="ECO:0000313" key="6">
    <source>
        <dbReference type="Proteomes" id="UP000237752"/>
    </source>
</evidence>
<comment type="similarity">
    <text evidence="1">Belongs to the Gfo/Idh/MocA family.</text>
</comment>
<organism evidence="5 6">
    <name type="scientific">Antricoccus suffuscus</name>
    <dbReference type="NCBI Taxonomy" id="1629062"/>
    <lineage>
        <taxon>Bacteria</taxon>
        <taxon>Bacillati</taxon>
        <taxon>Actinomycetota</taxon>
        <taxon>Actinomycetes</taxon>
        <taxon>Geodermatophilales</taxon>
        <taxon>Antricoccaceae</taxon>
        <taxon>Antricoccus</taxon>
    </lineage>
</organism>
<evidence type="ECO:0000259" key="3">
    <source>
        <dbReference type="Pfam" id="PF01408"/>
    </source>
</evidence>
<sequence length="328" mass="35199">MERKVRWGIAGPGRIADLVVPDFQYVESAVITAVGSRSQERADGFAARHAIPVAHGSYDSLVADPEVDVIYVATPHPQHLAIARSALDAGKALLIEKTFTATVAGAREIVERARAARIFCMEAMWTRFQPAIVAARDLIADGAIGEVRAVQAELGVDRPYDPADRLFDPAQGGGAMLDLGVYVVSFAQHFLGTPEKIVATGSLAPTGVDLEAGLLLGYDDGKSAALQISLRHSLPGYARIFGTKGWIDVPPRFHHPKAIVLHRSGAEPEHITREPLGVGYSHELIEVTDGMRAGRTESAMMPLDDTLAVQTLLNDACEQLGVHHNEAP</sequence>
<dbReference type="Gene3D" id="3.30.360.10">
    <property type="entry name" value="Dihydrodipicolinate Reductase, domain 2"/>
    <property type="match status" value="1"/>
</dbReference>
<dbReference type="GO" id="GO:0000166">
    <property type="term" value="F:nucleotide binding"/>
    <property type="evidence" value="ECO:0007669"/>
    <property type="project" value="InterPro"/>
</dbReference>
<feature type="domain" description="Gfo/Idh/MocA-like oxidoreductase N-terminal" evidence="3">
    <location>
        <begin position="5"/>
        <end position="117"/>
    </location>
</feature>
<name>A0A2T1A2Z0_9ACTN</name>
<dbReference type="SUPFAM" id="SSF51735">
    <property type="entry name" value="NAD(P)-binding Rossmann-fold domains"/>
    <property type="match status" value="1"/>
</dbReference>
<dbReference type="Pfam" id="PF22725">
    <property type="entry name" value="GFO_IDH_MocA_C3"/>
    <property type="match status" value="1"/>
</dbReference>
<dbReference type="Proteomes" id="UP000237752">
    <property type="component" value="Unassembled WGS sequence"/>
</dbReference>
<dbReference type="InterPro" id="IPR050984">
    <property type="entry name" value="Gfo/Idh/MocA_domain"/>
</dbReference>
<proteinExistence type="inferred from homology"/>
<dbReference type="InterPro" id="IPR036291">
    <property type="entry name" value="NAD(P)-bd_dom_sf"/>
</dbReference>
<evidence type="ECO:0000313" key="5">
    <source>
        <dbReference type="EMBL" id="PRZ42847.1"/>
    </source>
</evidence>
<gene>
    <name evidence="5" type="ORF">CLV47_104195</name>
</gene>
<keyword evidence="2" id="KW-0560">Oxidoreductase</keyword>
<comment type="caution">
    <text evidence="5">The sequence shown here is derived from an EMBL/GenBank/DDBJ whole genome shotgun (WGS) entry which is preliminary data.</text>
</comment>
<dbReference type="InterPro" id="IPR000683">
    <property type="entry name" value="Gfo/Idh/MocA-like_OxRdtase_N"/>
</dbReference>
<dbReference type="RefSeq" id="WP_106348375.1">
    <property type="nucleotide sequence ID" value="NZ_PVUE01000004.1"/>
</dbReference>
<reference evidence="5 6" key="1">
    <citation type="submission" date="2018-03" db="EMBL/GenBank/DDBJ databases">
        <title>Genomic Encyclopedia of Archaeal and Bacterial Type Strains, Phase II (KMG-II): from individual species to whole genera.</title>
        <authorList>
            <person name="Goeker M."/>
        </authorList>
    </citation>
    <scope>NUCLEOTIDE SEQUENCE [LARGE SCALE GENOMIC DNA]</scope>
    <source>
        <strain evidence="5 6">DSM 100065</strain>
    </source>
</reference>
<dbReference type="InterPro" id="IPR055170">
    <property type="entry name" value="GFO_IDH_MocA-like_dom"/>
</dbReference>
<dbReference type="Pfam" id="PF01408">
    <property type="entry name" value="GFO_IDH_MocA"/>
    <property type="match status" value="1"/>
</dbReference>
<dbReference type="EMBL" id="PVUE01000004">
    <property type="protein sequence ID" value="PRZ42847.1"/>
    <property type="molecule type" value="Genomic_DNA"/>
</dbReference>
<dbReference type="AlphaFoldDB" id="A0A2T1A2Z0"/>
<evidence type="ECO:0000259" key="4">
    <source>
        <dbReference type="Pfam" id="PF22725"/>
    </source>
</evidence>
<dbReference type="PANTHER" id="PTHR22604:SF105">
    <property type="entry name" value="TRANS-1,2-DIHYDROBENZENE-1,2-DIOL DEHYDROGENASE"/>
    <property type="match status" value="1"/>
</dbReference>
<evidence type="ECO:0000256" key="1">
    <source>
        <dbReference type="ARBA" id="ARBA00010928"/>
    </source>
</evidence>
<dbReference type="SUPFAM" id="SSF55347">
    <property type="entry name" value="Glyceraldehyde-3-phosphate dehydrogenase-like, C-terminal domain"/>
    <property type="match status" value="1"/>
</dbReference>